<reference evidence="2" key="1">
    <citation type="submission" date="2016-10" db="EMBL/GenBank/DDBJ databases">
        <authorList>
            <person name="Varghese N."/>
            <person name="Submissions S."/>
        </authorList>
    </citation>
    <scope>NUCLEOTIDE SEQUENCE [LARGE SCALE GENOMIC DNA]</scope>
    <source>
        <strain evidence="2">CGMCC 1.8895</strain>
    </source>
</reference>
<dbReference type="RefSeq" id="WP_092984442.1">
    <property type="nucleotide sequence ID" value="NZ_FNFY01000003.1"/>
</dbReference>
<dbReference type="Proteomes" id="UP000199008">
    <property type="component" value="Unassembled WGS sequence"/>
</dbReference>
<dbReference type="EMBL" id="FNFY01000003">
    <property type="protein sequence ID" value="SDK41311.1"/>
    <property type="molecule type" value="Genomic_DNA"/>
</dbReference>
<accession>A0A1G9BP77</accession>
<organism evidence="1 2">
    <name type="scientific">Lacicoccus qingdaonensis</name>
    <dbReference type="NCBI Taxonomy" id="576118"/>
    <lineage>
        <taxon>Bacteria</taxon>
        <taxon>Bacillati</taxon>
        <taxon>Bacillota</taxon>
        <taxon>Bacilli</taxon>
        <taxon>Bacillales</taxon>
        <taxon>Salinicoccaceae</taxon>
        <taxon>Lacicoccus</taxon>
    </lineage>
</organism>
<proteinExistence type="predicted"/>
<dbReference type="OrthoDB" id="2389209at2"/>
<evidence type="ECO:0000313" key="2">
    <source>
        <dbReference type="Proteomes" id="UP000199008"/>
    </source>
</evidence>
<evidence type="ECO:0000313" key="1">
    <source>
        <dbReference type="EMBL" id="SDK41311.1"/>
    </source>
</evidence>
<name>A0A1G9BP77_9BACL</name>
<keyword evidence="2" id="KW-1185">Reference proteome</keyword>
<sequence length="156" mass="18585">MVKEYLEDKKLMKSIITKYACDLGKIWENSHMENFKLTIIDKNNKRSIDFNKLKKEFKSTYDLQFMHDLKGIYMLFKDGDLFIVGNSRDNVFKRLKNDFKKDEGFKQLLESSNVKLTVIRMHDMDNIHNARLEAVVTDIYTKLFKAKLAQEYELKI</sequence>
<gene>
    <name evidence="1" type="ORF">SAMN05216216_10356</name>
</gene>
<dbReference type="AlphaFoldDB" id="A0A1G9BP77"/>
<protein>
    <recommendedName>
        <fullName evidence="3">GIY-YIG catalytic domain-containing protein</fullName>
    </recommendedName>
</protein>
<evidence type="ECO:0008006" key="3">
    <source>
        <dbReference type="Google" id="ProtNLM"/>
    </source>
</evidence>